<proteinExistence type="predicted"/>
<keyword evidence="2" id="KW-1185">Reference proteome</keyword>
<comment type="caution">
    <text evidence="1">The sequence shown here is derived from an EMBL/GenBank/DDBJ whole genome shotgun (WGS) entry which is preliminary data.</text>
</comment>
<evidence type="ECO:0000313" key="2">
    <source>
        <dbReference type="Proteomes" id="UP000823561"/>
    </source>
</evidence>
<dbReference type="AlphaFoldDB" id="A0AAV6FV70"/>
<protein>
    <submittedName>
        <fullName evidence="1">Uncharacterized protein</fullName>
    </submittedName>
</protein>
<sequence length="101" mass="11479">MDTGSSSRTFRWCDTLAVNRAFIYFEQRTIVHIADRGSSFSNGNWTSPLSRRAWLEQAIKQHCASRVHRFSVYSPPQSSEELQGVLDGAQEGYCVPFQTMS</sequence>
<dbReference type="Proteomes" id="UP000823561">
    <property type="component" value="Chromosome 18"/>
</dbReference>
<dbReference type="EMBL" id="JADWDJ010000018">
    <property type="protein sequence ID" value="KAG5266379.1"/>
    <property type="molecule type" value="Genomic_DNA"/>
</dbReference>
<gene>
    <name evidence="1" type="ORF">AALO_G00231340</name>
</gene>
<accession>A0AAV6FV70</accession>
<organism evidence="1 2">
    <name type="scientific">Alosa alosa</name>
    <name type="common">allis shad</name>
    <dbReference type="NCBI Taxonomy" id="278164"/>
    <lineage>
        <taxon>Eukaryota</taxon>
        <taxon>Metazoa</taxon>
        <taxon>Chordata</taxon>
        <taxon>Craniata</taxon>
        <taxon>Vertebrata</taxon>
        <taxon>Euteleostomi</taxon>
        <taxon>Actinopterygii</taxon>
        <taxon>Neopterygii</taxon>
        <taxon>Teleostei</taxon>
        <taxon>Clupei</taxon>
        <taxon>Clupeiformes</taxon>
        <taxon>Clupeoidei</taxon>
        <taxon>Clupeidae</taxon>
        <taxon>Alosa</taxon>
    </lineage>
</organism>
<name>A0AAV6FV70_9TELE</name>
<reference evidence="1" key="1">
    <citation type="submission" date="2020-10" db="EMBL/GenBank/DDBJ databases">
        <title>Chromosome-scale genome assembly of the Allis shad, Alosa alosa.</title>
        <authorList>
            <person name="Margot Z."/>
            <person name="Christophe K."/>
            <person name="Cabau C."/>
            <person name="Louis A."/>
            <person name="Berthelot C."/>
            <person name="Parey E."/>
            <person name="Roest Crollius H."/>
            <person name="Montfort J."/>
            <person name="Robinson-Rechavi M."/>
            <person name="Bucao C."/>
            <person name="Bouchez O."/>
            <person name="Gislard M."/>
            <person name="Lluch J."/>
            <person name="Milhes M."/>
            <person name="Lampietro C."/>
            <person name="Lopez Roques C."/>
            <person name="Donnadieu C."/>
            <person name="Braasch I."/>
            <person name="Desvignes T."/>
            <person name="Postlethwait J."/>
            <person name="Bobe J."/>
            <person name="Guiguen Y."/>
        </authorList>
    </citation>
    <scope>NUCLEOTIDE SEQUENCE</scope>
    <source>
        <strain evidence="1">M-15738</strain>
        <tissue evidence="1">Blood</tissue>
    </source>
</reference>
<evidence type="ECO:0000313" key="1">
    <source>
        <dbReference type="EMBL" id="KAG5266379.1"/>
    </source>
</evidence>